<evidence type="ECO:0000256" key="4">
    <source>
        <dbReference type="ARBA" id="ARBA00023002"/>
    </source>
</evidence>
<dbReference type="InterPro" id="IPR029479">
    <property type="entry name" value="Nitroreductase"/>
</dbReference>
<dbReference type="PANTHER" id="PTHR43543">
    <property type="entry name" value="MALONIC SEMIALDEHYDE REDUCTASE RUTE-RELATED"/>
    <property type="match status" value="1"/>
</dbReference>
<dbReference type="NCBIfam" id="NF003768">
    <property type="entry name" value="PRK05365.1"/>
    <property type="match status" value="1"/>
</dbReference>
<evidence type="ECO:0000313" key="7">
    <source>
        <dbReference type="EMBL" id="MFD2312052.1"/>
    </source>
</evidence>
<dbReference type="InterPro" id="IPR050461">
    <property type="entry name" value="Nitroreductase_HadB/RutE"/>
</dbReference>
<dbReference type="InterPro" id="IPR023936">
    <property type="entry name" value="RutE-like"/>
</dbReference>
<sequence>MGDNLSESSLKQLFTEARTHSHWLDKPVGDDILKQLYDLMKMGPTSANCCPARVAFIKSREAKERLKPALNGGNVEKTMAAPVTAIIAHDLKFYEYLPKLFPHSPARDWFVDNAELAASTAFRNGSLQGGYFILAARSLGLDCGPMSGFDNAAVDREFFGENCSDPAFQQEHSPESHIKSNFLCNLGYGDPDMLHPRSPRFDFDEVCRIL</sequence>
<keyword evidence="2 5" id="KW-0288">FMN</keyword>
<dbReference type="CDD" id="cd02148">
    <property type="entry name" value="RutE-like"/>
    <property type="match status" value="1"/>
</dbReference>
<evidence type="ECO:0000256" key="1">
    <source>
        <dbReference type="ARBA" id="ARBA00022630"/>
    </source>
</evidence>
<dbReference type="EC" id="1.-.-.-" evidence="5"/>
<protein>
    <recommendedName>
        <fullName evidence="5">Putative NADH dehydrogenase/NAD(P)H nitroreductase ACFSKX_16615</fullName>
        <ecNumber evidence="5">1.-.-.-</ecNumber>
    </recommendedName>
</protein>
<name>A0ABW5EFP1_9GAMM</name>
<evidence type="ECO:0000256" key="2">
    <source>
        <dbReference type="ARBA" id="ARBA00022643"/>
    </source>
</evidence>
<dbReference type="Pfam" id="PF00881">
    <property type="entry name" value="Nitroreductase"/>
    <property type="match status" value="1"/>
</dbReference>
<comment type="cofactor">
    <cofactor evidence="5">
        <name>FMN</name>
        <dbReference type="ChEBI" id="CHEBI:58210"/>
    </cofactor>
</comment>
<dbReference type="Proteomes" id="UP001597425">
    <property type="component" value="Unassembled WGS sequence"/>
</dbReference>
<proteinExistence type="inferred from homology"/>
<gene>
    <name evidence="7" type="ORF">ACFSKX_16615</name>
</gene>
<keyword evidence="4 5" id="KW-0560">Oxidoreductase</keyword>
<evidence type="ECO:0000256" key="3">
    <source>
        <dbReference type="ARBA" id="ARBA00022857"/>
    </source>
</evidence>
<comment type="similarity">
    <text evidence="5">Belongs to the nitroreductase family. HadB/RutE subfamily.</text>
</comment>
<evidence type="ECO:0000256" key="5">
    <source>
        <dbReference type="HAMAP-Rule" id="MF_01204"/>
    </source>
</evidence>
<comment type="caution">
    <text evidence="7">The sequence shown here is derived from an EMBL/GenBank/DDBJ whole genome shotgun (WGS) entry which is preliminary data.</text>
</comment>
<keyword evidence="3 5" id="KW-0521">NADP</keyword>
<dbReference type="Gene3D" id="3.40.109.10">
    <property type="entry name" value="NADH Oxidase"/>
    <property type="match status" value="1"/>
</dbReference>
<dbReference type="InterPro" id="IPR000415">
    <property type="entry name" value="Nitroreductase-like"/>
</dbReference>
<organism evidence="7 8">
    <name type="scientific">Microbulbifer halophilus</name>
    <dbReference type="NCBI Taxonomy" id="453963"/>
    <lineage>
        <taxon>Bacteria</taxon>
        <taxon>Pseudomonadati</taxon>
        <taxon>Pseudomonadota</taxon>
        <taxon>Gammaproteobacteria</taxon>
        <taxon>Cellvibrionales</taxon>
        <taxon>Microbulbiferaceae</taxon>
        <taxon>Microbulbifer</taxon>
    </lineage>
</organism>
<keyword evidence="1 5" id="KW-0285">Flavoprotein</keyword>
<dbReference type="HAMAP" id="MF_01204">
    <property type="entry name" value="Oxidoreductase_RutE_HadB"/>
    <property type="match status" value="1"/>
</dbReference>
<dbReference type="SUPFAM" id="SSF55469">
    <property type="entry name" value="FMN-dependent nitroreductase-like"/>
    <property type="match status" value="1"/>
</dbReference>
<dbReference type="GO" id="GO:0035527">
    <property type="term" value="F:3-hydroxypropionate dehydrogenase (NADP+) activity"/>
    <property type="evidence" value="ECO:0007669"/>
    <property type="project" value="UniProtKB-EC"/>
</dbReference>
<dbReference type="PANTHER" id="PTHR43543:SF1">
    <property type="entry name" value="MALONIC SEMIALDEHYDE REDUCTASE RUTE-RELATED"/>
    <property type="match status" value="1"/>
</dbReference>
<evidence type="ECO:0000259" key="6">
    <source>
        <dbReference type="Pfam" id="PF00881"/>
    </source>
</evidence>
<keyword evidence="5" id="KW-0520">NAD</keyword>
<reference evidence="8" key="1">
    <citation type="journal article" date="2019" name="Int. J. Syst. Evol. Microbiol.">
        <title>The Global Catalogue of Microorganisms (GCM) 10K type strain sequencing project: providing services to taxonomists for standard genome sequencing and annotation.</title>
        <authorList>
            <consortium name="The Broad Institute Genomics Platform"/>
            <consortium name="The Broad Institute Genome Sequencing Center for Infectious Disease"/>
            <person name="Wu L."/>
            <person name="Ma J."/>
        </authorList>
    </citation>
    <scope>NUCLEOTIDE SEQUENCE [LARGE SCALE GENOMIC DNA]</scope>
    <source>
        <strain evidence="8">KCTC 12848</strain>
    </source>
</reference>
<dbReference type="EMBL" id="JBHUJD010000028">
    <property type="protein sequence ID" value="MFD2312052.1"/>
    <property type="molecule type" value="Genomic_DNA"/>
</dbReference>
<evidence type="ECO:0000313" key="8">
    <source>
        <dbReference type="Proteomes" id="UP001597425"/>
    </source>
</evidence>
<keyword evidence="8" id="KW-1185">Reference proteome</keyword>
<accession>A0ABW5EFP1</accession>
<feature type="domain" description="Nitroreductase" evidence="6">
    <location>
        <begin position="18"/>
        <end position="157"/>
    </location>
</feature>
<dbReference type="RefSeq" id="WP_265722953.1">
    <property type="nucleotide sequence ID" value="NZ_JAPIVK010000032.1"/>
</dbReference>